<organism evidence="1 2">
    <name type="scientific">Carnegiea gigantea</name>
    <dbReference type="NCBI Taxonomy" id="171969"/>
    <lineage>
        <taxon>Eukaryota</taxon>
        <taxon>Viridiplantae</taxon>
        <taxon>Streptophyta</taxon>
        <taxon>Embryophyta</taxon>
        <taxon>Tracheophyta</taxon>
        <taxon>Spermatophyta</taxon>
        <taxon>Magnoliopsida</taxon>
        <taxon>eudicotyledons</taxon>
        <taxon>Gunneridae</taxon>
        <taxon>Pentapetalae</taxon>
        <taxon>Caryophyllales</taxon>
        <taxon>Cactineae</taxon>
        <taxon>Cactaceae</taxon>
        <taxon>Cactoideae</taxon>
        <taxon>Echinocereeae</taxon>
        <taxon>Carnegiea</taxon>
    </lineage>
</organism>
<proteinExistence type="predicted"/>
<dbReference type="InterPro" id="IPR009291">
    <property type="entry name" value="Vps62"/>
</dbReference>
<dbReference type="Proteomes" id="UP001153076">
    <property type="component" value="Unassembled WGS sequence"/>
</dbReference>
<evidence type="ECO:0000313" key="1">
    <source>
        <dbReference type="EMBL" id="KAJ8447774.1"/>
    </source>
</evidence>
<dbReference type="PANTHER" id="PTHR48173:SF2">
    <property type="entry name" value="VACUOLAR PROTEIN SORTING-ASSOCIATED PROTEIN 62"/>
    <property type="match status" value="1"/>
</dbReference>
<dbReference type="OrthoDB" id="1697486at2759"/>
<accession>A0A9Q1KRV4</accession>
<keyword evidence="2" id="KW-1185">Reference proteome</keyword>
<comment type="caution">
    <text evidence="1">The sequence shown here is derived from an EMBL/GenBank/DDBJ whole genome shotgun (WGS) entry which is preliminary data.</text>
</comment>
<gene>
    <name evidence="1" type="ORF">Cgig2_015137</name>
</gene>
<dbReference type="AlphaFoldDB" id="A0A9Q1KRV4"/>
<reference evidence="1" key="1">
    <citation type="submission" date="2022-04" db="EMBL/GenBank/DDBJ databases">
        <title>Carnegiea gigantea Genome sequencing and assembly v2.</title>
        <authorList>
            <person name="Copetti D."/>
            <person name="Sanderson M.J."/>
            <person name="Burquez A."/>
            <person name="Wojciechowski M.F."/>
        </authorList>
    </citation>
    <scope>NUCLEOTIDE SEQUENCE</scope>
    <source>
        <strain evidence="1">SGP5-SGP5p</strain>
        <tissue evidence="1">Aerial part</tissue>
    </source>
</reference>
<protein>
    <submittedName>
        <fullName evidence="1">Uncharacterized protein</fullName>
    </submittedName>
</protein>
<name>A0A9Q1KRV4_9CARY</name>
<evidence type="ECO:0000313" key="2">
    <source>
        <dbReference type="Proteomes" id="UP001153076"/>
    </source>
</evidence>
<dbReference type="PANTHER" id="PTHR48173">
    <property type="entry name" value="GNK2-HOMOLOGOUS DOMAIN-CONTAINING PROTEIN"/>
    <property type="match status" value="1"/>
</dbReference>
<dbReference type="Pfam" id="PF06101">
    <property type="entry name" value="Vps62"/>
    <property type="match status" value="1"/>
</dbReference>
<sequence>MFECDCFYWSRRSEYYEADLLPEPIHFLCLLLFLSGLKYDVFAILFHELKCQFYSLFVNNPWIQFRIYNALLFCCLGEGFGSGRIWLGQLEVAKITTFESIWSCSPSRGKAKRIPDGFFCLGYYCQSNDRPLRGYVLVVREMDKPKVEFLHSGNSSPQNSTAGFIWLPNPPIGYRAMGFIVSDTPVEPSVDDIRCVRVDLTEDIESCNLLISTNSISVWDTRPCRRGIFGRGVSVGTFFCSTDKISEDDVLTTACLKNPDPTLHAMPNLNQIHALVNHYGPTVYFHPDETFLPSSVEWFFDNGALLYESGKPNGEHIDSKGSILHKGRINDGDFWIDFPKDDDKRNCFQCGNLESAELYVHVKPALGGSFTDIVDVFCPSNGPGTLISGVEESSIE</sequence>
<dbReference type="EMBL" id="JAKOGI010000035">
    <property type="protein sequence ID" value="KAJ8447774.1"/>
    <property type="molecule type" value="Genomic_DNA"/>
</dbReference>